<feature type="compositionally biased region" description="Acidic residues" evidence="9">
    <location>
        <begin position="156"/>
        <end position="176"/>
    </location>
</feature>
<organism evidence="12 13">
    <name type="scientific">Anopheles dirus</name>
    <dbReference type="NCBI Taxonomy" id="7168"/>
    <lineage>
        <taxon>Eukaryota</taxon>
        <taxon>Metazoa</taxon>
        <taxon>Ecdysozoa</taxon>
        <taxon>Arthropoda</taxon>
        <taxon>Hexapoda</taxon>
        <taxon>Insecta</taxon>
        <taxon>Pterygota</taxon>
        <taxon>Neoptera</taxon>
        <taxon>Endopterygota</taxon>
        <taxon>Diptera</taxon>
        <taxon>Nematocera</taxon>
        <taxon>Culicoidea</taxon>
        <taxon>Culicidae</taxon>
        <taxon>Anophelinae</taxon>
        <taxon>Anopheles</taxon>
    </lineage>
</organism>
<dbReference type="SUPFAM" id="SSF57667">
    <property type="entry name" value="beta-beta-alpha zinc fingers"/>
    <property type="match status" value="11"/>
</dbReference>
<feature type="domain" description="C2H2-type" evidence="10">
    <location>
        <begin position="916"/>
        <end position="944"/>
    </location>
</feature>
<dbReference type="VEuPathDB" id="VectorBase:ADIR008767"/>
<dbReference type="FunFam" id="3.30.160.60:FF:000145">
    <property type="entry name" value="Zinc finger protein 574"/>
    <property type="match status" value="1"/>
</dbReference>
<dbReference type="STRING" id="7168.A0A182NM82"/>
<dbReference type="SUPFAM" id="SSF57716">
    <property type="entry name" value="Glucocorticoid receptor-like (DNA-binding domain)"/>
    <property type="match status" value="2"/>
</dbReference>
<keyword evidence="6" id="KW-0539">Nucleus</keyword>
<comment type="subcellular location">
    <subcellularLocation>
        <location evidence="1">Nucleus</location>
    </subcellularLocation>
</comment>
<feature type="region of interest" description="Disordered" evidence="9">
    <location>
        <begin position="676"/>
        <end position="697"/>
    </location>
</feature>
<evidence type="ECO:0000259" key="11">
    <source>
        <dbReference type="PROSITE" id="PS51915"/>
    </source>
</evidence>
<evidence type="ECO:0000256" key="2">
    <source>
        <dbReference type="ARBA" id="ARBA00022723"/>
    </source>
</evidence>
<dbReference type="PROSITE" id="PS51915">
    <property type="entry name" value="ZAD"/>
    <property type="match status" value="2"/>
</dbReference>
<dbReference type="InterPro" id="IPR013087">
    <property type="entry name" value="Znf_C2H2_type"/>
</dbReference>
<feature type="compositionally biased region" description="Basic and acidic residues" evidence="9">
    <location>
        <begin position="177"/>
        <end position="186"/>
    </location>
</feature>
<feature type="compositionally biased region" description="Acidic residues" evidence="9">
    <location>
        <begin position="1148"/>
        <end position="1163"/>
    </location>
</feature>
<evidence type="ECO:0000313" key="13">
    <source>
        <dbReference type="Proteomes" id="UP000075884"/>
    </source>
</evidence>
<dbReference type="PANTHER" id="PTHR23225">
    <property type="entry name" value="ZINC FINGER PROTEIN"/>
    <property type="match status" value="1"/>
</dbReference>
<feature type="region of interest" description="Disordered" evidence="9">
    <location>
        <begin position="1487"/>
        <end position="1509"/>
    </location>
</feature>
<dbReference type="Proteomes" id="UP000075884">
    <property type="component" value="Unassembled WGS sequence"/>
</dbReference>
<evidence type="ECO:0000256" key="5">
    <source>
        <dbReference type="ARBA" id="ARBA00022833"/>
    </source>
</evidence>
<keyword evidence="4 7" id="KW-0863">Zinc-finger</keyword>
<evidence type="ECO:0000256" key="1">
    <source>
        <dbReference type="ARBA" id="ARBA00004123"/>
    </source>
</evidence>
<evidence type="ECO:0000313" key="12">
    <source>
        <dbReference type="EnsemblMetazoa" id="ADIR008767-PA"/>
    </source>
</evidence>
<reference evidence="13" key="1">
    <citation type="submission" date="2013-03" db="EMBL/GenBank/DDBJ databases">
        <title>The Genome Sequence of Anopheles dirus WRAIR2.</title>
        <authorList>
            <consortium name="The Broad Institute Genomics Platform"/>
            <person name="Neafsey D.E."/>
            <person name="Walton C."/>
            <person name="Walker B."/>
            <person name="Young S.K."/>
            <person name="Zeng Q."/>
            <person name="Gargeya S."/>
            <person name="Fitzgerald M."/>
            <person name="Haas B."/>
            <person name="Abouelleil A."/>
            <person name="Allen A.W."/>
            <person name="Alvarado L."/>
            <person name="Arachchi H.M."/>
            <person name="Berlin A.M."/>
            <person name="Chapman S.B."/>
            <person name="Gainer-Dewar J."/>
            <person name="Goldberg J."/>
            <person name="Griggs A."/>
            <person name="Gujja S."/>
            <person name="Hansen M."/>
            <person name="Howarth C."/>
            <person name="Imamovic A."/>
            <person name="Ireland A."/>
            <person name="Larimer J."/>
            <person name="McCowan C."/>
            <person name="Murphy C."/>
            <person name="Pearson M."/>
            <person name="Poon T.W."/>
            <person name="Priest M."/>
            <person name="Roberts A."/>
            <person name="Saif S."/>
            <person name="Shea T."/>
            <person name="Sisk P."/>
            <person name="Sykes S."/>
            <person name="Wortman J."/>
            <person name="Nusbaum C."/>
            <person name="Birren B."/>
        </authorList>
    </citation>
    <scope>NUCLEOTIDE SEQUENCE [LARGE SCALE GENOMIC DNA]</scope>
    <source>
        <strain evidence="13">WRAIR2</strain>
    </source>
</reference>
<dbReference type="PANTHER" id="PTHR23225:SF2">
    <property type="entry name" value="AT09679P-RELATED"/>
    <property type="match status" value="1"/>
</dbReference>
<protein>
    <recommendedName>
        <fullName evidence="14">Transcription factor grauzone</fullName>
    </recommendedName>
</protein>
<keyword evidence="13" id="KW-1185">Reference proteome</keyword>
<evidence type="ECO:0000256" key="6">
    <source>
        <dbReference type="ARBA" id="ARBA00023242"/>
    </source>
</evidence>
<feature type="compositionally biased region" description="Basic residues" evidence="9">
    <location>
        <begin position="1167"/>
        <end position="1186"/>
    </location>
</feature>
<feature type="domain" description="ZAD" evidence="11">
    <location>
        <begin position="16"/>
        <end position="88"/>
    </location>
</feature>
<dbReference type="Pfam" id="PF07776">
    <property type="entry name" value="zf-AD"/>
    <property type="match status" value="2"/>
</dbReference>
<keyword evidence="2 8" id="KW-0479">Metal-binding</keyword>
<dbReference type="InterPro" id="IPR039970">
    <property type="entry name" value="TF_Grauzone"/>
</dbReference>
<dbReference type="PROSITE" id="PS50157">
    <property type="entry name" value="ZINC_FINGER_C2H2_2"/>
    <property type="match status" value="21"/>
</dbReference>
<feature type="domain" description="ZAD" evidence="11">
    <location>
        <begin position="1026"/>
        <end position="1098"/>
    </location>
</feature>
<feature type="binding site" evidence="8">
    <location>
        <position position="1028"/>
    </location>
    <ligand>
        <name>Zn(2+)</name>
        <dbReference type="ChEBI" id="CHEBI:29105"/>
    </ligand>
</feature>
<feature type="domain" description="C2H2-type" evidence="10">
    <location>
        <begin position="302"/>
        <end position="330"/>
    </location>
</feature>
<feature type="compositionally biased region" description="Basic and acidic residues" evidence="9">
    <location>
        <begin position="212"/>
        <end position="236"/>
    </location>
</feature>
<evidence type="ECO:0000256" key="3">
    <source>
        <dbReference type="ARBA" id="ARBA00022737"/>
    </source>
</evidence>
<feature type="domain" description="C2H2-type" evidence="10">
    <location>
        <begin position="476"/>
        <end position="503"/>
    </location>
</feature>
<feature type="binding site" evidence="8">
    <location>
        <position position="61"/>
    </location>
    <ligand>
        <name>Zn(2+)</name>
        <dbReference type="ChEBI" id="CHEBI:29105"/>
    </ligand>
</feature>
<feature type="domain" description="C2H2-type" evidence="10">
    <location>
        <begin position="448"/>
        <end position="476"/>
    </location>
</feature>
<feature type="domain" description="C2H2-type" evidence="10">
    <location>
        <begin position="387"/>
        <end position="414"/>
    </location>
</feature>
<dbReference type="GO" id="GO:0008270">
    <property type="term" value="F:zinc ion binding"/>
    <property type="evidence" value="ECO:0007669"/>
    <property type="project" value="UniProtKB-UniRule"/>
</dbReference>
<evidence type="ECO:0008006" key="14">
    <source>
        <dbReference type="Google" id="ProtNLM"/>
    </source>
</evidence>
<feature type="domain" description="C2H2-type" evidence="10">
    <location>
        <begin position="1350"/>
        <end position="1377"/>
    </location>
</feature>
<feature type="domain" description="C2H2-type" evidence="10">
    <location>
        <begin position="504"/>
        <end position="532"/>
    </location>
</feature>
<feature type="domain" description="C2H2-type" evidence="10">
    <location>
        <begin position="944"/>
        <end position="971"/>
    </location>
</feature>
<feature type="binding site" evidence="8">
    <location>
        <position position="1071"/>
    </location>
    <ligand>
        <name>Zn(2+)</name>
        <dbReference type="ChEBI" id="CHEBI:29105"/>
    </ligand>
</feature>
<feature type="domain" description="C2H2-type" evidence="10">
    <location>
        <begin position="771"/>
        <end position="799"/>
    </location>
</feature>
<dbReference type="InterPro" id="IPR036236">
    <property type="entry name" value="Znf_C2H2_sf"/>
</dbReference>
<evidence type="ECO:0000259" key="10">
    <source>
        <dbReference type="PROSITE" id="PS50157"/>
    </source>
</evidence>
<feature type="domain" description="C2H2-type" evidence="10">
    <location>
        <begin position="1467"/>
        <end position="1495"/>
    </location>
</feature>
<feature type="region of interest" description="Disordered" evidence="9">
    <location>
        <begin position="156"/>
        <end position="236"/>
    </location>
</feature>
<dbReference type="FunFam" id="3.30.160.60:FF:000065">
    <property type="entry name" value="B-cell CLL/lymphoma 6, member B"/>
    <property type="match status" value="1"/>
</dbReference>
<dbReference type="Pfam" id="PF00096">
    <property type="entry name" value="zf-C2H2"/>
    <property type="match status" value="9"/>
</dbReference>
<reference evidence="12" key="2">
    <citation type="submission" date="2020-05" db="UniProtKB">
        <authorList>
            <consortium name="EnsemblMetazoa"/>
        </authorList>
    </citation>
    <scope>IDENTIFICATION</scope>
    <source>
        <strain evidence="12">WRAIR2</strain>
    </source>
</reference>
<feature type="binding site" evidence="8">
    <location>
        <position position="1074"/>
    </location>
    <ligand>
        <name>Zn(2+)</name>
        <dbReference type="ChEBI" id="CHEBI:29105"/>
    </ligand>
</feature>
<sequence length="1509" mass="175849">MYKLEQGSSESGEMNEKCRLCLECFDSADSTPITDDELSVKLDTVFKFPVLPDEILPVLVCRGCLRTVADFHTYSQRVQSNQEQLWLLLKDKKIQPFEVVKIEAPEEDDFYDAEIEESNETVEVNVIVTRKSVDRNRLGVTDGNVSDAGFQAELEYEEAEEGEEDEEIDDEDDEDFEPKVDPKDGTLKLPPKRRRRLAKTAGQTSRKANRARGTDGQKTDKLSSADKLDPEELAKQSEDDKRIMEFYKFECEICSLPLESLAFLQVHYRREHGTKGYIRCCDKQFYRRFQLLDHIAAHEGTIKCKVCHKSYKSSRYLALHMMKSHSREEDRPFKCDKCHQSFHKEHLLKAHQANHLSEKCPICEKVVSSKYALKTHVTHMHGSDSNQICDVCGKEFRTKQAMDRHINEHMGVDVVQKVQCHICDRWFHGKYNLRKHVRFMHLEDGQVFRCDLCAHESPNSRALLDHKKRVHVVERFECELCGKRFKRKLYLREHIASHTGQPLYECGFCDAKFNSNANCYNHRKIKHPEEWQARRQAFMEAQRKAPPTITPQETLPVLVCSRCQQTVMDFYVFSQMVQANQELLEQTVVAHDRASVESTKEETLYDIEYLDSEPVEETEILVETEILEEPERTLEEAEATEQRSIAEECLELEDDPHEGEDDLTASEQGFELCQSDAETSTNTIVGEKSSRKSTKATIEQNSALRREKDEMIKEFYTLECEICSAPQESFMQLLGHYQTKHNTRGYIRCCDKQFFQRYTVLTHIAIHQGTIRCEICHKSYRNRHTLRLHKAQMHSTDADKPFKCNTCGLSYIREGMLRSHQRTHVQAECPVCKKMLSNKAAVKIHLARMHGNEGNQICATCGKMLRTTLAMERHIKEHLGLDAIERKQCPFCQKWFNGKYNLNSHIRFLHYEQGVHRCDVCGHESPNSRALRHHKQSVHVQEKHECEHCGKRFKRKLYLREHLASHTNTTLYTCEYCGMKFNSHANHFTHRKNKHPQEWEARKNQWLLKSLTNEQRVVQSAVKMNEKCRLCLETVTCTVAASITDDNFRIKLDNVFLFAITAEATLPVRVCSRCHQTVSDFHAYSQQVQANQDLLHPAPMQDGAPKPVETIKVEPLYAIDFLETETLEEPPRSIECVDVKNESHESDDSAETEQDFEASSDEEAITRTRKTRTKTKGRPRGRPAKLKTKDKSESNLALQQEKDDAIKDFFTLECEICSAPLEDFGQLQDHYHQKHDTRGYIRCCNKQFFHRYTLLNHIAVHRGTIRCEICKRTYKTKRYLALHMAKSHGTEEERPFKCGKCGLAYPKEYLLRSHQLMHVQAECPICKKTLSSNYALKVHVAQMHSDDSNQICATCGKMFRTKPAMERHIKEHLGLDPVEREQCLYCQKWFNGKYNLNKHIRFLHNEKGQVFRCDVCSHESPNSRALAYHKQRVHVQEKHECEHCGKRFKRKLYLREHIASHTNNPLYTCEYCGMKFNSHANHFTHRKNKHPQEWEAHKSQRLMKKMSKN</sequence>
<feature type="domain" description="C2H2-type" evidence="10">
    <location>
        <begin position="418"/>
        <end position="446"/>
    </location>
</feature>
<feature type="domain" description="C2H2-type" evidence="10">
    <location>
        <begin position="856"/>
        <end position="883"/>
    </location>
</feature>
<accession>A0A182NM82</accession>
<feature type="compositionally biased region" description="Basic and acidic residues" evidence="9">
    <location>
        <begin position="1132"/>
        <end position="1147"/>
    </location>
</feature>
<feature type="domain" description="C2H2-type" evidence="10">
    <location>
        <begin position="1411"/>
        <end position="1439"/>
    </location>
</feature>
<dbReference type="PROSITE" id="PS00028">
    <property type="entry name" value="ZINC_FINGER_C2H2_1"/>
    <property type="match status" value="22"/>
</dbReference>
<feature type="binding site" evidence="8">
    <location>
        <position position="18"/>
    </location>
    <ligand>
        <name>Zn(2+)</name>
        <dbReference type="ChEBI" id="CHEBI:29105"/>
    </ligand>
</feature>
<evidence type="ECO:0000256" key="9">
    <source>
        <dbReference type="SAM" id="MobiDB-lite"/>
    </source>
</evidence>
<feature type="domain" description="C2H2-type" evidence="10">
    <location>
        <begin position="1265"/>
        <end position="1293"/>
    </location>
</feature>
<evidence type="ECO:0000256" key="8">
    <source>
        <dbReference type="PROSITE-ProRule" id="PRU01263"/>
    </source>
</evidence>
<feature type="domain" description="C2H2-type" evidence="10">
    <location>
        <begin position="333"/>
        <end position="360"/>
    </location>
</feature>
<feature type="domain" description="C2H2-type" evidence="10">
    <location>
        <begin position="1381"/>
        <end position="1409"/>
    </location>
</feature>
<dbReference type="GO" id="GO:0003700">
    <property type="term" value="F:DNA-binding transcription factor activity"/>
    <property type="evidence" value="ECO:0007669"/>
    <property type="project" value="InterPro"/>
</dbReference>
<keyword evidence="3" id="KW-0677">Repeat</keyword>
<evidence type="ECO:0000256" key="4">
    <source>
        <dbReference type="ARBA" id="ARBA00022771"/>
    </source>
</evidence>
<feature type="domain" description="C2H2-type" evidence="10">
    <location>
        <begin position="802"/>
        <end position="824"/>
    </location>
</feature>
<feature type="domain" description="C2H2-type" evidence="10">
    <location>
        <begin position="1439"/>
        <end position="1466"/>
    </location>
</feature>
<name>A0A182NM82_9DIPT</name>
<feature type="binding site" evidence="8">
    <location>
        <position position="64"/>
    </location>
    <ligand>
        <name>Zn(2+)</name>
        <dbReference type="ChEBI" id="CHEBI:29105"/>
    </ligand>
</feature>
<keyword evidence="5 8" id="KW-0862">Zinc</keyword>
<dbReference type="GO" id="GO:0005634">
    <property type="term" value="C:nucleus"/>
    <property type="evidence" value="ECO:0007669"/>
    <property type="project" value="UniProtKB-SubCell"/>
</dbReference>
<dbReference type="SMART" id="SM00355">
    <property type="entry name" value="ZnF_C2H2"/>
    <property type="match status" value="30"/>
</dbReference>
<feature type="binding site" evidence="8">
    <location>
        <position position="21"/>
    </location>
    <ligand>
        <name>Zn(2+)</name>
        <dbReference type="ChEBI" id="CHEBI:29105"/>
    </ligand>
</feature>
<dbReference type="InterPro" id="IPR012934">
    <property type="entry name" value="Znf_AD"/>
</dbReference>
<feature type="binding site" evidence="8">
    <location>
        <position position="1031"/>
    </location>
    <ligand>
        <name>Zn(2+)</name>
        <dbReference type="ChEBI" id="CHEBI:29105"/>
    </ligand>
</feature>
<dbReference type="Gene3D" id="3.30.160.60">
    <property type="entry name" value="Classic Zinc Finger"/>
    <property type="match status" value="13"/>
</dbReference>
<feature type="compositionally biased region" description="Basic residues" evidence="9">
    <location>
        <begin position="1499"/>
        <end position="1509"/>
    </location>
</feature>
<feature type="domain" description="C2H2-type" evidence="10">
    <location>
        <begin position="887"/>
        <end position="915"/>
    </location>
</feature>
<dbReference type="EnsemblMetazoa" id="ADIR008767-RA">
    <property type="protein sequence ID" value="ADIR008767-PA"/>
    <property type="gene ID" value="ADIR008767"/>
</dbReference>
<proteinExistence type="predicted"/>
<feature type="domain" description="C2H2-type" evidence="10">
    <location>
        <begin position="972"/>
        <end position="1000"/>
    </location>
</feature>
<dbReference type="Gene3D" id="3.40.1800.20">
    <property type="match status" value="2"/>
</dbReference>
<feature type="domain" description="C2H2-type" evidence="10">
    <location>
        <begin position="1296"/>
        <end position="1318"/>
    </location>
</feature>
<dbReference type="SMART" id="SM00868">
    <property type="entry name" value="zf-AD"/>
    <property type="match status" value="3"/>
</dbReference>
<evidence type="ECO:0000256" key="7">
    <source>
        <dbReference type="PROSITE-ProRule" id="PRU00042"/>
    </source>
</evidence>
<feature type="region of interest" description="Disordered" evidence="9">
    <location>
        <begin position="1132"/>
        <end position="1198"/>
    </location>
</feature>